<dbReference type="Pfam" id="PF08843">
    <property type="entry name" value="AbiEii"/>
    <property type="match status" value="1"/>
</dbReference>
<evidence type="ECO:0000313" key="1">
    <source>
        <dbReference type="EMBL" id="QHI37496.1"/>
    </source>
</evidence>
<dbReference type="InterPro" id="IPR014942">
    <property type="entry name" value="AbiEii"/>
</dbReference>
<dbReference type="EMBL" id="CP019288">
    <property type="protein sequence ID" value="QHI37496.1"/>
    <property type="molecule type" value="Genomic_DNA"/>
</dbReference>
<name>A0A7L4ZMR0_9FLAO</name>
<keyword evidence="2" id="KW-1185">Reference proteome</keyword>
<dbReference type="Gene3D" id="3.10.450.620">
    <property type="entry name" value="JHP933, nucleotidyltransferase-like core domain"/>
    <property type="match status" value="1"/>
</dbReference>
<dbReference type="AlphaFoldDB" id="A0A7L4ZMR0"/>
<gene>
    <name evidence="1" type="ORF">IMCC3317_28750</name>
</gene>
<organism evidence="1 2">
    <name type="scientific">Kordia antarctica</name>
    <dbReference type="NCBI Taxonomy" id="1218801"/>
    <lineage>
        <taxon>Bacteria</taxon>
        <taxon>Pseudomonadati</taxon>
        <taxon>Bacteroidota</taxon>
        <taxon>Flavobacteriia</taxon>
        <taxon>Flavobacteriales</taxon>
        <taxon>Flavobacteriaceae</taxon>
        <taxon>Kordia</taxon>
    </lineage>
</organism>
<dbReference type="RefSeq" id="WP_160130118.1">
    <property type="nucleotide sequence ID" value="NZ_CP019288.1"/>
</dbReference>
<evidence type="ECO:0008006" key="3">
    <source>
        <dbReference type="Google" id="ProtNLM"/>
    </source>
</evidence>
<sequence>MENWFNLSEEYRKEIINQVSSKTGLLPVVVEKDLWVMIALQAIFSTEIAKHIVFKGGTSLSKAWGIIERFSEDIDLAINRSFFDFKGDLNRSQVKNLRKASCKYVDQKFPKLLKKALLKNGVKEFELNVTEFEESDTDPLAIELKYNSLVEKQEYLQPRILIEISSRSLIEPFENRELSSLIRTVYPKHKFVDKPIVVPTVIPTRTLIEKMFLLHEEFQKPKERKIRSERMTRHLYDISRLMDTEYLEEAINNEELYNTIINHRSKLTRISWVDYNTHNHKTLNFIPPKEIIGEYEKDYSAMKESMFYGETESFEELIKKLQKLNDRINSIKEEE</sequence>
<accession>A0A7L4ZMR0</accession>
<reference evidence="1 2" key="1">
    <citation type="journal article" date="2013" name="Int. J. Syst. Evol. Microbiol.">
        <title>Kordia antarctica sp. nov., isolated from Antarctic seawater.</title>
        <authorList>
            <person name="Baek K."/>
            <person name="Choi A."/>
            <person name="Kang I."/>
            <person name="Lee K."/>
            <person name="Cho J.C."/>
        </authorList>
    </citation>
    <scope>NUCLEOTIDE SEQUENCE [LARGE SCALE GENOMIC DNA]</scope>
    <source>
        <strain evidence="1 2">IMCC3317</strain>
    </source>
</reference>
<dbReference type="KEGG" id="kan:IMCC3317_28750"/>
<dbReference type="Proteomes" id="UP000464657">
    <property type="component" value="Chromosome"/>
</dbReference>
<protein>
    <recommendedName>
        <fullName evidence="3">Nucleotidyl transferase AbiEii/AbiGii toxin family protein</fullName>
    </recommendedName>
</protein>
<dbReference type="OrthoDB" id="9780929at2"/>
<proteinExistence type="predicted"/>
<evidence type="ECO:0000313" key="2">
    <source>
        <dbReference type="Proteomes" id="UP000464657"/>
    </source>
</evidence>